<dbReference type="InterPro" id="IPR029035">
    <property type="entry name" value="DHS-like_NAD/FAD-binding_dom"/>
</dbReference>
<dbReference type="Gene3D" id="3.30.1600.10">
    <property type="entry name" value="SIR2/SIRT2 'Small Domain"/>
    <property type="match status" value="1"/>
</dbReference>
<keyword evidence="7" id="KW-1185">Reference proteome</keyword>
<dbReference type="InterPro" id="IPR050134">
    <property type="entry name" value="NAD-dep_sirtuin_deacylases"/>
</dbReference>
<dbReference type="InterPro" id="IPR026591">
    <property type="entry name" value="Sirtuin_cat_small_dom_sf"/>
</dbReference>
<gene>
    <name evidence="6" type="primary">sir2</name>
    <name evidence="6" type="ORF">XA3_08000</name>
</gene>
<organism evidence="6 7">
    <name type="scientific">Xylocopilactobacillus apicola</name>
    <dbReference type="NCBI Taxonomy" id="2932184"/>
    <lineage>
        <taxon>Bacteria</taxon>
        <taxon>Bacillati</taxon>
        <taxon>Bacillota</taxon>
        <taxon>Bacilli</taxon>
        <taxon>Lactobacillales</taxon>
        <taxon>Lactobacillaceae</taxon>
        <taxon>Xylocopilactobacillus</taxon>
    </lineage>
</organism>
<evidence type="ECO:0000256" key="3">
    <source>
        <dbReference type="ARBA" id="ARBA00023027"/>
    </source>
</evidence>
<dbReference type="SUPFAM" id="SSF52467">
    <property type="entry name" value="DHS-like NAD/FAD-binding domain"/>
    <property type="match status" value="1"/>
</dbReference>
<name>A0AAU9D3J3_9LACO</name>
<dbReference type="Gene3D" id="3.40.50.1220">
    <property type="entry name" value="TPP-binding domain"/>
    <property type="match status" value="1"/>
</dbReference>
<dbReference type="EMBL" id="AP026802">
    <property type="protein sequence ID" value="BDR58359.1"/>
    <property type="molecule type" value="Genomic_DNA"/>
</dbReference>
<keyword evidence="3" id="KW-0520">NAD</keyword>
<dbReference type="CDD" id="cd00296">
    <property type="entry name" value="SIR2"/>
    <property type="match status" value="1"/>
</dbReference>
<dbReference type="GO" id="GO:0017136">
    <property type="term" value="F:histone deacetylase activity, NAD-dependent"/>
    <property type="evidence" value="ECO:0007669"/>
    <property type="project" value="TreeGrafter"/>
</dbReference>
<dbReference type="AlphaFoldDB" id="A0AAU9D3J3"/>
<feature type="domain" description="Deacetylase sirtuin-type" evidence="5">
    <location>
        <begin position="1"/>
        <end position="229"/>
    </location>
</feature>
<accession>A0AAU9D3J3</accession>
<dbReference type="KEGG" id="xap:XA3_08000"/>
<sequence length="229" mass="26225">MDRKQLTELITHEPTVFILGAGLSTSSGISDFKSLQNKFDTTKLLSIDAYYHNYWQQHDFIAKYLMTPGLPNEAHRWLAQLSQQENIHLISQNIDTILEHAGVISKQLLKIHGTLDRFIDENQNEIQLTEEEYKQMTPATGDLNHARPDIVFYGEQVKNFDQASLWVNQAKIVVVIGTRLNVFPVNQLVLTGSVMEKLIIINTDHLDFKSTPNLTVEQINEPIDTWLLK</sequence>
<comment type="caution">
    <text evidence="4">Lacks conserved residue(s) required for the propagation of feature annotation.</text>
</comment>
<evidence type="ECO:0000256" key="4">
    <source>
        <dbReference type="PROSITE-ProRule" id="PRU00236"/>
    </source>
</evidence>
<evidence type="ECO:0000256" key="1">
    <source>
        <dbReference type="ARBA" id="ARBA00012928"/>
    </source>
</evidence>
<dbReference type="RefSeq" id="WP_317636267.1">
    <property type="nucleotide sequence ID" value="NZ_AP026802.1"/>
</dbReference>
<dbReference type="PANTHER" id="PTHR11085">
    <property type="entry name" value="NAD-DEPENDENT PROTEIN DEACYLASE SIRTUIN-5, MITOCHONDRIAL-RELATED"/>
    <property type="match status" value="1"/>
</dbReference>
<evidence type="ECO:0000313" key="7">
    <source>
        <dbReference type="Proteomes" id="UP001321861"/>
    </source>
</evidence>
<dbReference type="Proteomes" id="UP001321861">
    <property type="component" value="Chromosome"/>
</dbReference>
<dbReference type="InterPro" id="IPR003000">
    <property type="entry name" value="Sirtuin"/>
</dbReference>
<dbReference type="PROSITE" id="PS50305">
    <property type="entry name" value="SIRTUIN"/>
    <property type="match status" value="1"/>
</dbReference>
<keyword evidence="2" id="KW-0808">Transferase</keyword>
<proteinExistence type="predicted"/>
<dbReference type="EC" id="2.3.1.286" evidence="1"/>
<evidence type="ECO:0000256" key="2">
    <source>
        <dbReference type="ARBA" id="ARBA00022679"/>
    </source>
</evidence>
<dbReference type="GO" id="GO:0070403">
    <property type="term" value="F:NAD+ binding"/>
    <property type="evidence" value="ECO:0007669"/>
    <property type="project" value="InterPro"/>
</dbReference>
<reference evidence="6 7" key="1">
    <citation type="journal article" date="2023" name="Microbiol. Spectr.">
        <title>Symbiosis of Carpenter Bees with Uncharacterized Lactic Acid Bacteria Showing NAD Auxotrophy.</title>
        <authorList>
            <person name="Kawasaki S."/>
            <person name="Ozawa K."/>
            <person name="Mori T."/>
            <person name="Yamamoto A."/>
            <person name="Ito M."/>
            <person name="Ohkuma M."/>
            <person name="Sakamoto M."/>
            <person name="Matsutani M."/>
        </authorList>
    </citation>
    <scope>NUCLEOTIDE SEQUENCE [LARGE SCALE GENOMIC DNA]</scope>
    <source>
        <strain evidence="6 7">XA3</strain>
    </source>
</reference>
<dbReference type="InterPro" id="IPR026590">
    <property type="entry name" value="Ssirtuin_cat_dom"/>
</dbReference>
<dbReference type="PANTHER" id="PTHR11085:SF4">
    <property type="entry name" value="NAD-DEPENDENT PROTEIN DEACYLASE"/>
    <property type="match status" value="1"/>
</dbReference>
<protein>
    <recommendedName>
        <fullName evidence="1">protein acetyllysine N-acetyltransferase</fullName>
        <ecNumber evidence="1">2.3.1.286</ecNumber>
    </recommendedName>
</protein>
<evidence type="ECO:0000259" key="5">
    <source>
        <dbReference type="PROSITE" id="PS50305"/>
    </source>
</evidence>
<dbReference type="Pfam" id="PF02146">
    <property type="entry name" value="SIR2"/>
    <property type="match status" value="1"/>
</dbReference>
<evidence type="ECO:0000313" key="6">
    <source>
        <dbReference type="EMBL" id="BDR58359.1"/>
    </source>
</evidence>